<evidence type="ECO:0000313" key="3">
    <source>
        <dbReference type="Proteomes" id="UP000193307"/>
    </source>
</evidence>
<dbReference type="RefSeq" id="WP_244896848.1">
    <property type="nucleotide sequence ID" value="NZ_FWFW01000004.1"/>
</dbReference>
<organism evidence="2 3">
    <name type="scientific">Pacificibacter marinus</name>
    <dbReference type="NCBI Taxonomy" id="658057"/>
    <lineage>
        <taxon>Bacteria</taxon>
        <taxon>Pseudomonadati</taxon>
        <taxon>Pseudomonadota</taxon>
        <taxon>Alphaproteobacteria</taxon>
        <taxon>Rhodobacterales</taxon>
        <taxon>Roseobacteraceae</taxon>
        <taxon>Pacificibacter</taxon>
    </lineage>
</organism>
<dbReference type="Proteomes" id="UP000193307">
    <property type="component" value="Unassembled WGS sequence"/>
</dbReference>
<keyword evidence="1" id="KW-0175">Coiled coil</keyword>
<name>A0A1Y5SFY2_9RHOB</name>
<reference evidence="2 3" key="1">
    <citation type="submission" date="2017-03" db="EMBL/GenBank/DDBJ databases">
        <authorList>
            <person name="Afonso C.L."/>
            <person name="Miller P.J."/>
            <person name="Scott M.A."/>
            <person name="Spackman E."/>
            <person name="Goraichik I."/>
            <person name="Dimitrov K.M."/>
            <person name="Suarez D.L."/>
            <person name="Swayne D.E."/>
        </authorList>
    </citation>
    <scope>NUCLEOTIDE SEQUENCE [LARGE SCALE GENOMIC DNA]</scope>
    <source>
        <strain evidence="2 3">CECT 7971</strain>
    </source>
</reference>
<dbReference type="AlphaFoldDB" id="A0A1Y5SFY2"/>
<sequence length="208" mass="23764">MGQLKVVGGMSGSELPLYPYGVENRLDSHFFVAWERRRWLNSGMRLQGTPECRALYLDLIWISYDQAPVGTLPTDPAILAKILMVERGHFEALCKLPFGPLHNWVQCECDDGEVRLMHSQVLRTLTEAMSRREDNRAKNEAANAAKRLQRLRSTLAGYDAKLVENDAAVRWIDEYLVKQGVAYRTSSVIEDALRSWSDHMLDLGMRRL</sequence>
<proteinExistence type="predicted"/>
<feature type="coiled-coil region" evidence="1">
    <location>
        <begin position="134"/>
        <end position="161"/>
    </location>
</feature>
<protein>
    <submittedName>
        <fullName evidence="2">Uncharacterized protein</fullName>
    </submittedName>
</protein>
<evidence type="ECO:0000256" key="1">
    <source>
        <dbReference type="SAM" id="Coils"/>
    </source>
</evidence>
<dbReference type="EMBL" id="FWFW01000004">
    <property type="protein sequence ID" value="SLN39888.1"/>
    <property type="molecule type" value="Genomic_DNA"/>
</dbReference>
<dbReference type="STRING" id="658057.SAMN04488032_1111"/>
<evidence type="ECO:0000313" key="2">
    <source>
        <dbReference type="EMBL" id="SLN39888.1"/>
    </source>
</evidence>
<keyword evidence="3" id="KW-1185">Reference proteome</keyword>
<accession>A0A1Y5SFY2</accession>
<gene>
    <name evidence="2" type="ORF">PAM7971_01832</name>
</gene>